<reference evidence="1" key="1">
    <citation type="journal article" date="2014" name="Genome Announc.">
        <title>Draft Genome Sequence of Mycobacterium triplex DSM 44626.</title>
        <authorList>
            <person name="Sassi M."/>
            <person name="Croce O."/>
            <person name="Robert C."/>
            <person name="Raoult D."/>
            <person name="Drancourt M."/>
        </authorList>
    </citation>
    <scope>NUCLEOTIDE SEQUENCE [LARGE SCALE GENOMIC DNA]</scope>
    <source>
        <strain evidence="1">DSM 44626</strain>
    </source>
</reference>
<dbReference type="OrthoDB" id="5772641at2"/>
<proteinExistence type="predicted"/>
<dbReference type="AlphaFoldDB" id="A0A024JXY3"/>
<reference evidence="1" key="2">
    <citation type="submission" date="2014-04" db="EMBL/GenBank/DDBJ databases">
        <authorList>
            <person name="Xu Y.W."/>
            <person name="Yang Q."/>
        </authorList>
    </citation>
    <scope>NUCLEOTIDE SEQUENCE</scope>
    <source>
        <strain evidence="1">DSM 44626</strain>
    </source>
</reference>
<dbReference type="eggNOG" id="COG1598">
    <property type="taxonomic scope" value="Bacteria"/>
</dbReference>
<protein>
    <recommendedName>
        <fullName evidence="4">HicB family toxin-antitoxin system</fullName>
    </recommendedName>
</protein>
<evidence type="ECO:0000313" key="3">
    <source>
        <dbReference type="Proteomes" id="UP000193710"/>
    </source>
</evidence>
<evidence type="ECO:0008006" key="4">
    <source>
        <dbReference type="Google" id="ProtNLM"/>
    </source>
</evidence>
<reference evidence="2 3" key="3">
    <citation type="submission" date="2016-01" db="EMBL/GenBank/DDBJ databases">
        <title>The new phylogeny of the genus Mycobacterium.</title>
        <authorList>
            <person name="Tarcisio F."/>
            <person name="Conor M."/>
            <person name="Antonella G."/>
            <person name="Elisabetta G."/>
            <person name="Giulia F.S."/>
            <person name="Sara T."/>
            <person name="Anna F."/>
            <person name="Clotilde B."/>
            <person name="Roberto B."/>
            <person name="Veronica D.S."/>
            <person name="Fabio R."/>
            <person name="Monica P."/>
            <person name="Olivier J."/>
            <person name="Enrico T."/>
            <person name="Nicola S."/>
        </authorList>
    </citation>
    <scope>NUCLEOTIDE SEQUENCE [LARGE SCALE GENOMIC DNA]</scope>
    <source>
        <strain evidence="2 3">DSM 44626</strain>
    </source>
</reference>
<dbReference type="Proteomes" id="UP000028880">
    <property type="component" value="Unassembled WGS sequence"/>
</dbReference>
<dbReference type="EMBL" id="LQPY01000034">
    <property type="protein sequence ID" value="ORX00718.1"/>
    <property type="molecule type" value="Genomic_DNA"/>
</dbReference>
<dbReference type="STRING" id="47839.BN973_02462"/>
<evidence type="ECO:0000313" key="2">
    <source>
        <dbReference type="EMBL" id="ORX00718.1"/>
    </source>
</evidence>
<dbReference type="RefSeq" id="WP_036468357.1">
    <property type="nucleotide sequence ID" value="NZ_LQPY01000034.1"/>
</dbReference>
<keyword evidence="3" id="KW-1185">Reference proteome</keyword>
<organism evidence="1">
    <name type="scientific">Mycobacterium triplex</name>
    <dbReference type="NCBI Taxonomy" id="47839"/>
    <lineage>
        <taxon>Bacteria</taxon>
        <taxon>Bacillati</taxon>
        <taxon>Actinomycetota</taxon>
        <taxon>Actinomycetes</taxon>
        <taxon>Mycobacteriales</taxon>
        <taxon>Mycobacteriaceae</taxon>
        <taxon>Mycobacterium</taxon>
        <taxon>Mycobacterium simiae complex</taxon>
    </lineage>
</organism>
<evidence type="ECO:0000313" key="1">
    <source>
        <dbReference type="EMBL" id="CDO88103.1"/>
    </source>
</evidence>
<gene>
    <name evidence="2" type="ORF">AWC29_01860</name>
    <name evidence="1" type="ORF">BN973_02462</name>
</gene>
<dbReference type="Proteomes" id="UP000193710">
    <property type="component" value="Unassembled WGS sequence"/>
</dbReference>
<dbReference type="HOGENOM" id="CLU_127098_1_1_11"/>
<accession>A0A024JXY3</accession>
<sequence length="130" mass="14407">MREYKVEVTRDGRWWMIDVPEIAQITQARRLDEIEDMARSLIAISTETPLTEVAIKVTSIAVADLGDIAARAHSIVEHRERAAHELEKAQRDTATYAAALMRAGVTVRDAGTLLDLSPQRVSQLAQVKAS</sequence>
<name>A0A024JXY3_9MYCO</name>
<dbReference type="EMBL" id="HG964446">
    <property type="protein sequence ID" value="CDO88103.1"/>
    <property type="molecule type" value="Genomic_DNA"/>
</dbReference>